<dbReference type="PANTHER" id="PTHR30007:SF0">
    <property type="entry name" value="TRANSPOSASE"/>
    <property type="match status" value="1"/>
</dbReference>
<evidence type="ECO:0000259" key="2">
    <source>
        <dbReference type="Pfam" id="PF13340"/>
    </source>
</evidence>
<dbReference type="InterPro" id="IPR025161">
    <property type="entry name" value="IS402-like_dom"/>
</dbReference>
<dbReference type="PANTHER" id="PTHR30007">
    <property type="entry name" value="PHP DOMAIN PROTEIN"/>
    <property type="match status" value="1"/>
</dbReference>
<dbReference type="Gene3D" id="3.90.1200.10">
    <property type="match status" value="1"/>
</dbReference>
<dbReference type="InterPro" id="IPR011009">
    <property type="entry name" value="Kinase-like_dom_sf"/>
</dbReference>
<proteinExistence type="predicted"/>
<accession>K8X8Z4</accession>
<dbReference type="Proteomes" id="UP000005951">
    <property type="component" value="Unassembled WGS sequence"/>
</dbReference>
<dbReference type="InterPro" id="IPR002575">
    <property type="entry name" value="Aminoglycoside_PTrfase"/>
</dbReference>
<feature type="domain" description="Insertion element IS402-like" evidence="2">
    <location>
        <begin position="1"/>
        <end position="44"/>
    </location>
</feature>
<dbReference type="EMBL" id="AJYC02000122">
    <property type="protein sequence ID" value="EKT77989.1"/>
    <property type="molecule type" value="Genomic_DNA"/>
</dbReference>
<name>K8X8Z4_RHOOP</name>
<evidence type="ECO:0000259" key="1">
    <source>
        <dbReference type="Pfam" id="PF01636"/>
    </source>
</evidence>
<evidence type="ECO:0000313" key="3">
    <source>
        <dbReference type="EMBL" id="EKT77989.1"/>
    </source>
</evidence>
<gene>
    <name evidence="3" type="ORF">WSS_A34792</name>
</gene>
<sequence length="177" mass="19259">MEAILHVNRTGCSWRQLPHDFLPWQTVFGYFQRWNESGVTDRIHDALRAKLRDLSGRDPMASAGMVDAQAVKGADKTLSGVIDFGDMFAGDPAWELAAAWLLLPAGATTRFFEGYAHVEEATIRRARGLAALKSLFLILMGQNGDRGLPGGKPTWGPAGRAALDRVLTSSLGWPSPP</sequence>
<reference evidence="3 4" key="1">
    <citation type="journal article" date="2013" name="Genome Announc.">
        <title>Draft Genome Sequence of Rhodococcus opacus Strain M213 Shows a Diverse Catabolic Potential.</title>
        <authorList>
            <person name="Pathak A."/>
            <person name="Green S.J."/>
            <person name="Ogram A."/>
            <person name="Chauhan A."/>
        </authorList>
    </citation>
    <scope>NUCLEOTIDE SEQUENCE [LARGE SCALE GENOMIC DNA]</scope>
    <source>
        <strain evidence="3 4">M213</strain>
    </source>
</reference>
<dbReference type="Pfam" id="PF01636">
    <property type="entry name" value="APH"/>
    <property type="match status" value="1"/>
</dbReference>
<protein>
    <submittedName>
        <fullName evidence="3">Uncharacterized protein</fullName>
    </submittedName>
</protein>
<dbReference type="Pfam" id="PF13340">
    <property type="entry name" value="DUF4096"/>
    <property type="match status" value="1"/>
</dbReference>
<dbReference type="AlphaFoldDB" id="K8X8Z4"/>
<organism evidence="3 4">
    <name type="scientific">Rhodococcus opacus M213</name>
    <dbReference type="NCBI Taxonomy" id="1129896"/>
    <lineage>
        <taxon>Bacteria</taxon>
        <taxon>Bacillati</taxon>
        <taxon>Actinomycetota</taxon>
        <taxon>Actinomycetes</taxon>
        <taxon>Mycobacteriales</taxon>
        <taxon>Nocardiaceae</taxon>
        <taxon>Rhodococcus</taxon>
    </lineage>
</organism>
<dbReference type="SUPFAM" id="SSF56112">
    <property type="entry name" value="Protein kinase-like (PK-like)"/>
    <property type="match status" value="1"/>
</dbReference>
<evidence type="ECO:0000313" key="4">
    <source>
        <dbReference type="Proteomes" id="UP000005951"/>
    </source>
</evidence>
<comment type="caution">
    <text evidence="3">The sequence shown here is derived from an EMBL/GenBank/DDBJ whole genome shotgun (WGS) entry which is preliminary data.</text>
</comment>
<feature type="domain" description="Aminoglycoside phosphotransferase" evidence="1">
    <location>
        <begin position="75"/>
        <end position="129"/>
    </location>
</feature>